<dbReference type="Pfam" id="PF04961">
    <property type="entry name" value="FTCD_C"/>
    <property type="match status" value="1"/>
</dbReference>
<keyword evidence="3" id="KW-1185">Reference proteome</keyword>
<evidence type="ECO:0000259" key="1">
    <source>
        <dbReference type="Pfam" id="PF04961"/>
    </source>
</evidence>
<dbReference type="KEGG" id="spap:H3Z74_02430"/>
<dbReference type="AlphaFoldDB" id="A0A7H0LKC3"/>
<gene>
    <name evidence="2" type="ORF">H3Z74_02430</name>
</gene>
<reference evidence="2 3" key="1">
    <citation type="submission" date="2020-09" db="EMBL/GenBank/DDBJ databases">
        <title>Sphingomonas sp., a new species isolated from pork steak.</title>
        <authorList>
            <person name="Heidler von Heilborn D."/>
        </authorList>
    </citation>
    <scope>NUCLEOTIDE SEQUENCE [LARGE SCALE GENOMIC DNA]</scope>
    <source>
        <strain evidence="3">S8-3T</strain>
    </source>
</reference>
<dbReference type="InterPro" id="IPR036178">
    <property type="entry name" value="Formintransfe-cycloase-like_sf"/>
</dbReference>
<dbReference type="Gene3D" id="1.20.120.680">
    <property type="entry name" value="Formiminotetrahydrofolate cyclodeaminase monomer, up-and-down helical bundle"/>
    <property type="match status" value="1"/>
</dbReference>
<dbReference type="SUPFAM" id="SSF101262">
    <property type="entry name" value="Methenyltetrahydrofolate cyclohydrolase-like"/>
    <property type="match status" value="1"/>
</dbReference>
<name>A0A7H0LKC3_9SPHN</name>
<evidence type="ECO:0000313" key="2">
    <source>
        <dbReference type="EMBL" id="QNQ10126.1"/>
    </source>
</evidence>
<dbReference type="RefSeq" id="WP_187762430.1">
    <property type="nucleotide sequence ID" value="NZ_CP061038.1"/>
</dbReference>
<dbReference type="Proteomes" id="UP000516148">
    <property type="component" value="Chromosome"/>
</dbReference>
<proteinExistence type="predicted"/>
<sequence length="238" mass="25238">MGDDQGQGAGQQLALLDLSAGDLLSRFGAGAATPGSGSAAALMSLLASSLICAVAKMTVAKGKEAAAKAQAEVIVNLLENRISPRLKVLFEEDSRVFQAVIDARIRRDNPALVTQKRQNAAQATDGLREATNILFEIVDLSFQAFENGMSIWSIGFRPAMGDAGAGISASLAAITTCLLVANVNLRTARSSWSRDAKKKCDDIQVRMLRAQERVLQLVQQSSDKTAENLAEALPLPVN</sequence>
<keyword evidence="2" id="KW-0378">Hydrolase</keyword>
<accession>A0A7H0LKC3</accession>
<feature type="domain" description="Cyclodeaminase/cyclohydrolase" evidence="1">
    <location>
        <begin position="21"/>
        <end position="189"/>
    </location>
</feature>
<dbReference type="GO" id="GO:0016787">
    <property type="term" value="F:hydrolase activity"/>
    <property type="evidence" value="ECO:0007669"/>
    <property type="project" value="UniProtKB-KW"/>
</dbReference>
<evidence type="ECO:0000313" key="3">
    <source>
        <dbReference type="Proteomes" id="UP000516148"/>
    </source>
</evidence>
<organism evidence="2 3">
    <name type="scientific">Sphingomonas alpina</name>
    <dbReference type="NCBI Taxonomy" id="653931"/>
    <lineage>
        <taxon>Bacteria</taxon>
        <taxon>Pseudomonadati</taxon>
        <taxon>Pseudomonadota</taxon>
        <taxon>Alphaproteobacteria</taxon>
        <taxon>Sphingomonadales</taxon>
        <taxon>Sphingomonadaceae</taxon>
        <taxon>Sphingomonas</taxon>
    </lineage>
</organism>
<dbReference type="InterPro" id="IPR007044">
    <property type="entry name" value="Cyclodeamin/CycHdrlase"/>
</dbReference>
<dbReference type="EMBL" id="CP061038">
    <property type="protein sequence ID" value="QNQ10126.1"/>
    <property type="molecule type" value="Genomic_DNA"/>
</dbReference>
<protein>
    <submittedName>
        <fullName evidence="2">Cyclodeaminase/cyclohydrolase family protein</fullName>
    </submittedName>
</protein>